<dbReference type="EMBL" id="BLXT01002484">
    <property type="protein sequence ID" value="GFN95025.1"/>
    <property type="molecule type" value="Genomic_DNA"/>
</dbReference>
<evidence type="ECO:0008006" key="5">
    <source>
        <dbReference type="Google" id="ProtNLM"/>
    </source>
</evidence>
<reference evidence="3 4" key="1">
    <citation type="journal article" date="2021" name="Elife">
        <title>Chloroplast acquisition without the gene transfer in kleptoplastic sea slugs, Plakobranchus ocellatus.</title>
        <authorList>
            <person name="Maeda T."/>
            <person name="Takahashi S."/>
            <person name="Yoshida T."/>
            <person name="Shimamura S."/>
            <person name="Takaki Y."/>
            <person name="Nagai Y."/>
            <person name="Toyoda A."/>
            <person name="Suzuki Y."/>
            <person name="Arimoto A."/>
            <person name="Ishii H."/>
            <person name="Satoh N."/>
            <person name="Nishiyama T."/>
            <person name="Hasebe M."/>
            <person name="Maruyama T."/>
            <person name="Minagawa J."/>
            <person name="Obokata J."/>
            <person name="Shigenobu S."/>
        </authorList>
    </citation>
    <scope>NUCLEOTIDE SEQUENCE [LARGE SCALE GENOMIC DNA]</scope>
</reference>
<evidence type="ECO:0000313" key="4">
    <source>
        <dbReference type="Proteomes" id="UP000735302"/>
    </source>
</evidence>
<comment type="caution">
    <text evidence="3">The sequence shown here is derived from an EMBL/GenBank/DDBJ whole genome shotgun (WGS) entry which is preliminary data.</text>
</comment>
<feature type="region of interest" description="Disordered" evidence="1">
    <location>
        <begin position="92"/>
        <end position="125"/>
    </location>
</feature>
<name>A0AAV3ZGJ0_9GAST</name>
<dbReference type="Proteomes" id="UP000735302">
    <property type="component" value="Unassembled WGS sequence"/>
</dbReference>
<organism evidence="3 4">
    <name type="scientific">Plakobranchus ocellatus</name>
    <dbReference type="NCBI Taxonomy" id="259542"/>
    <lineage>
        <taxon>Eukaryota</taxon>
        <taxon>Metazoa</taxon>
        <taxon>Spiralia</taxon>
        <taxon>Lophotrochozoa</taxon>
        <taxon>Mollusca</taxon>
        <taxon>Gastropoda</taxon>
        <taxon>Heterobranchia</taxon>
        <taxon>Euthyneura</taxon>
        <taxon>Panpulmonata</taxon>
        <taxon>Sacoglossa</taxon>
        <taxon>Placobranchoidea</taxon>
        <taxon>Plakobranchidae</taxon>
        <taxon>Plakobranchus</taxon>
    </lineage>
</organism>
<evidence type="ECO:0000256" key="2">
    <source>
        <dbReference type="SAM" id="Phobius"/>
    </source>
</evidence>
<gene>
    <name evidence="3" type="ORF">PoB_002153100</name>
</gene>
<dbReference type="AlphaFoldDB" id="A0AAV3ZGJ0"/>
<protein>
    <recommendedName>
        <fullName evidence="5">Bicarbonate transporter-like transmembrane domain-containing protein</fullName>
    </recommendedName>
</protein>
<proteinExistence type="predicted"/>
<feature type="compositionally biased region" description="Basic and acidic residues" evidence="1">
    <location>
        <begin position="92"/>
        <end position="114"/>
    </location>
</feature>
<keyword evidence="2" id="KW-0472">Membrane</keyword>
<keyword evidence="4" id="KW-1185">Reference proteome</keyword>
<evidence type="ECO:0000256" key="1">
    <source>
        <dbReference type="SAM" id="MobiDB-lite"/>
    </source>
</evidence>
<feature type="transmembrane region" description="Helical" evidence="2">
    <location>
        <begin position="49"/>
        <end position="73"/>
    </location>
</feature>
<keyword evidence="2" id="KW-0812">Transmembrane</keyword>
<sequence length="125" mass="14154">MLKRTRVGRYLSHYFPIPSDIRGAFYWLGQGSQLTKTLYGPVTLFLGPAVLLVIWTALLIEPPHFVAVILFLLPRRPVFRMKPSFSQDLIRAESADSEKQETSFSDESKADLEVSGHSQPDVKFS</sequence>
<evidence type="ECO:0000313" key="3">
    <source>
        <dbReference type="EMBL" id="GFN95025.1"/>
    </source>
</evidence>
<keyword evidence="2" id="KW-1133">Transmembrane helix</keyword>
<accession>A0AAV3ZGJ0</accession>